<dbReference type="RefSeq" id="WP_135589695.1">
    <property type="nucleotide sequence ID" value="NZ_RQEP01000019.1"/>
</dbReference>
<feature type="domain" description="ATP-grasp" evidence="4">
    <location>
        <begin position="119"/>
        <end position="348"/>
    </location>
</feature>
<dbReference type="Proteomes" id="UP000297453">
    <property type="component" value="Unassembled WGS sequence"/>
</dbReference>
<dbReference type="GO" id="GO:0008716">
    <property type="term" value="F:D-alanine-D-alanine ligase activity"/>
    <property type="evidence" value="ECO:0007669"/>
    <property type="project" value="InterPro"/>
</dbReference>
<dbReference type="PANTHER" id="PTHR23132:SF23">
    <property type="entry name" value="D-ALANINE--D-ALANINE LIGASE B"/>
    <property type="match status" value="1"/>
</dbReference>
<evidence type="ECO:0000313" key="5">
    <source>
        <dbReference type="EMBL" id="TGJ99603.1"/>
    </source>
</evidence>
<dbReference type="Pfam" id="PF07478">
    <property type="entry name" value="Dala_Dala_lig_C"/>
    <property type="match status" value="1"/>
</dbReference>
<evidence type="ECO:0000259" key="4">
    <source>
        <dbReference type="PROSITE" id="PS50975"/>
    </source>
</evidence>
<dbReference type="EMBL" id="RQEP01000019">
    <property type="protein sequence ID" value="TGJ99603.1"/>
    <property type="molecule type" value="Genomic_DNA"/>
</dbReference>
<dbReference type="PANTHER" id="PTHR23132">
    <property type="entry name" value="D-ALANINE--D-ALANINE LIGASE"/>
    <property type="match status" value="1"/>
</dbReference>
<keyword evidence="3" id="KW-0067">ATP-binding</keyword>
<keyword evidence="2 5" id="KW-0436">Ligase</keyword>
<dbReference type="InterPro" id="IPR011761">
    <property type="entry name" value="ATP-grasp"/>
</dbReference>
<reference evidence="5" key="1">
    <citation type="journal article" date="2019" name="PLoS Negl. Trop. Dis.">
        <title>Revisiting the worldwide diversity of Leptospira species in the environment.</title>
        <authorList>
            <person name="Vincent A.T."/>
            <person name="Schiettekatte O."/>
            <person name="Bourhy P."/>
            <person name="Veyrier F.J."/>
            <person name="Picardeau M."/>
        </authorList>
    </citation>
    <scope>NUCLEOTIDE SEQUENCE [LARGE SCALE GENOMIC DNA]</scope>
    <source>
        <strain evidence="5">SSS9</strain>
    </source>
</reference>
<proteinExistence type="inferred from homology"/>
<gene>
    <name evidence="5" type="ORF">EHO59_17325</name>
</gene>
<dbReference type="PROSITE" id="PS50975">
    <property type="entry name" value="ATP_GRASP"/>
    <property type="match status" value="1"/>
</dbReference>
<dbReference type="SUPFAM" id="SSF56059">
    <property type="entry name" value="Glutathione synthetase ATP-binding domain-like"/>
    <property type="match status" value="1"/>
</dbReference>
<comment type="similarity">
    <text evidence="1">Belongs to the D-alanine--D-alanine ligase family.</text>
</comment>
<dbReference type="GO" id="GO:0046872">
    <property type="term" value="F:metal ion binding"/>
    <property type="evidence" value="ECO:0007669"/>
    <property type="project" value="InterPro"/>
</dbReference>
<protein>
    <submittedName>
        <fullName evidence="5">D-alanine--D-alanine ligase</fullName>
    </submittedName>
</protein>
<comment type="caution">
    <text evidence="5">The sequence shown here is derived from an EMBL/GenBank/DDBJ whole genome shotgun (WGS) entry which is preliminary data.</text>
</comment>
<dbReference type="AlphaFoldDB" id="A0A4R9FME2"/>
<dbReference type="GO" id="GO:0005524">
    <property type="term" value="F:ATP binding"/>
    <property type="evidence" value="ECO:0007669"/>
    <property type="project" value="UniProtKB-UniRule"/>
</dbReference>
<accession>A0A4R9FME2</accession>
<keyword evidence="3" id="KW-0547">Nucleotide-binding</keyword>
<evidence type="ECO:0000256" key="3">
    <source>
        <dbReference type="PROSITE-ProRule" id="PRU00409"/>
    </source>
</evidence>
<dbReference type="OrthoDB" id="9813261at2"/>
<dbReference type="InterPro" id="IPR011095">
    <property type="entry name" value="Dala_Dala_lig_C"/>
</dbReference>
<name>A0A4R9FME2_9LEPT</name>
<evidence type="ECO:0000313" key="6">
    <source>
        <dbReference type="Proteomes" id="UP000297453"/>
    </source>
</evidence>
<evidence type="ECO:0000256" key="1">
    <source>
        <dbReference type="ARBA" id="ARBA00010871"/>
    </source>
</evidence>
<organism evidence="5 6">
    <name type="scientific">Leptospira semungkisensis</name>
    <dbReference type="NCBI Taxonomy" id="2484985"/>
    <lineage>
        <taxon>Bacteria</taxon>
        <taxon>Pseudomonadati</taxon>
        <taxon>Spirochaetota</taxon>
        <taxon>Spirochaetia</taxon>
        <taxon>Leptospirales</taxon>
        <taxon>Leptospiraceae</taxon>
        <taxon>Leptospira</taxon>
    </lineage>
</organism>
<keyword evidence="6" id="KW-1185">Reference proteome</keyword>
<dbReference type="Gene3D" id="3.30.1490.20">
    <property type="entry name" value="ATP-grasp fold, A domain"/>
    <property type="match status" value="1"/>
</dbReference>
<sequence>MSSSYPNVIIVADIQDPQFEKKNVQEWEDLESVLEIRSRLEELGEKVEIIESPSTLLQRLSEFSNLSFQERPVLFHLVEGFQSRNREALLPGVAEFSGFPHTGSDAYAQTLSLDKHLSKLTASSLGVPTGSWGILDANLVEDTTKIADFQSTSGKFLATRGFQGSRLPLESEFPVFIKPRFEGSSLGIGEENLILGPSSLQDFLESKFQTHSSWIWESYLPGEEWTLAVIGSAKLGYKVSSVARIDLQDSTEDIYGEITKTKLSMPEKLHFDLDKERSLHMQEASLELCKFVGTSGAVRLDWKSDKKGNPNFLEWNLTPGLSSYYSSYPICYSHDFGSYSKLLSELLMIAREDFTTERFSYSKQKIEKETGRYSR</sequence>
<dbReference type="InterPro" id="IPR013815">
    <property type="entry name" value="ATP_grasp_subdomain_1"/>
</dbReference>
<dbReference type="Gene3D" id="3.30.470.20">
    <property type="entry name" value="ATP-grasp fold, B domain"/>
    <property type="match status" value="1"/>
</dbReference>
<evidence type="ECO:0000256" key="2">
    <source>
        <dbReference type="ARBA" id="ARBA00022598"/>
    </source>
</evidence>